<dbReference type="InterPro" id="IPR002639">
    <property type="entry name" value="UreF"/>
</dbReference>
<evidence type="ECO:0000256" key="2">
    <source>
        <dbReference type="ARBA" id="ARBA00023186"/>
    </source>
</evidence>
<evidence type="ECO:0000256" key="1">
    <source>
        <dbReference type="ARBA" id="ARBA00022988"/>
    </source>
</evidence>
<comment type="similarity">
    <text evidence="3">Belongs to the UreF family.</text>
</comment>
<evidence type="ECO:0008006" key="6">
    <source>
        <dbReference type="Google" id="ProtNLM"/>
    </source>
</evidence>
<dbReference type="AlphaFoldDB" id="A0AAV2YW86"/>
<reference evidence="4" key="1">
    <citation type="submission" date="2022-11" db="EMBL/GenBank/DDBJ databases">
        <authorList>
            <person name="Morgan W.R."/>
            <person name="Tartar A."/>
        </authorList>
    </citation>
    <scope>NUCLEOTIDE SEQUENCE</scope>
    <source>
        <strain evidence="4">ARSEF 373</strain>
    </source>
</reference>
<dbReference type="Pfam" id="PF01730">
    <property type="entry name" value="UreF"/>
    <property type="match status" value="1"/>
</dbReference>
<keyword evidence="1" id="KW-0996">Nickel insertion</keyword>
<keyword evidence="2" id="KW-0143">Chaperone</keyword>
<keyword evidence="5" id="KW-1185">Reference proteome</keyword>
<dbReference type="Gene3D" id="1.10.4190.10">
    <property type="entry name" value="Urease accessory protein UreF"/>
    <property type="match status" value="1"/>
</dbReference>
<dbReference type="PIRSF" id="PIRSF009467">
    <property type="entry name" value="Ureas_acces_UreF"/>
    <property type="match status" value="1"/>
</dbReference>
<evidence type="ECO:0000256" key="3">
    <source>
        <dbReference type="ARBA" id="ARBA00046339"/>
    </source>
</evidence>
<dbReference type="InterPro" id="IPR038277">
    <property type="entry name" value="UreF_sf"/>
</dbReference>
<protein>
    <recommendedName>
        <fullName evidence="6">Urease accessory protein UreF</fullName>
    </recommendedName>
</protein>
<dbReference type="Proteomes" id="UP001146120">
    <property type="component" value="Unassembled WGS sequence"/>
</dbReference>
<evidence type="ECO:0000313" key="4">
    <source>
        <dbReference type="EMBL" id="DAZ98912.1"/>
    </source>
</evidence>
<gene>
    <name evidence="4" type="ORF">N0F65_001351</name>
</gene>
<dbReference type="EMBL" id="DAKRPA010000094">
    <property type="protein sequence ID" value="DAZ98912.1"/>
    <property type="molecule type" value="Genomic_DNA"/>
</dbReference>
<accession>A0AAV2YW86</accession>
<sequence length="246" mass="27402">MEPEQAQRRAEQTWIEWQMIDSMFPTGGFAHSLGLEAAVQEKLVVASSSGESLRQFLISSLHQAGNFALPMVHTMMSSSSLTAERFLEVNAYAQALFTNHVAAKASLAQGAALLRLAMSTYSRVLSPNGEPSVLLSIRKQLRARKDPGPHFPVMFGLVCGLLRLDGHTCQRMFLYFTLRDLLSAATRLNLIGPLEAANIQFEMRNEAERVFQAKRDRPIESAYSSAPILDLVQGMHDQLYTRIFNS</sequence>
<organism evidence="4 5">
    <name type="scientific">Lagenidium giganteum</name>
    <dbReference type="NCBI Taxonomy" id="4803"/>
    <lineage>
        <taxon>Eukaryota</taxon>
        <taxon>Sar</taxon>
        <taxon>Stramenopiles</taxon>
        <taxon>Oomycota</taxon>
        <taxon>Peronosporomycetes</taxon>
        <taxon>Pythiales</taxon>
        <taxon>Pythiaceae</taxon>
    </lineage>
</organism>
<dbReference type="PANTHER" id="PTHR33620:SF1">
    <property type="entry name" value="UREASE ACCESSORY PROTEIN F"/>
    <property type="match status" value="1"/>
</dbReference>
<evidence type="ECO:0000313" key="5">
    <source>
        <dbReference type="Proteomes" id="UP001146120"/>
    </source>
</evidence>
<dbReference type="GO" id="GO:0016151">
    <property type="term" value="F:nickel cation binding"/>
    <property type="evidence" value="ECO:0007669"/>
    <property type="project" value="InterPro"/>
</dbReference>
<proteinExistence type="inferred from homology"/>
<comment type="caution">
    <text evidence="4">The sequence shown here is derived from an EMBL/GenBank/DDBJ whole genome shotgun (WGS) entry which is preliminary data.</text>
</comment>
<name>A0AAV2YW86_9STRA</name>
<dbReference type="PANTHER" id="PTHR33620">
    <property type="entry name" value="UREASE ACCESSORY PROTEIN F"/>
    <property type="match status" value="1"/>
</dbReference>
<reference evidence="4" key="2">
    <citation type="journal article" date="2023" name="Microbiol Resour">
        <title>Decontamination and Annotation of the Draft Genome Sequence of the Oomycete Lagenidium giganteum ARSEF 373.</title>
        <authorList>
            <person name="Morgan W.R."/>
            <person name="Tartar A."/>
        </authorList>
    </citation>
    <scope>NUCLEOTIDE SEQUENCE</scope>
    <source>
        <strain evidence="4">ARSEF 373</strain>
    </source>
</reference>